<comment type="cofactor">
    <cofactor evidence="1">
        <name>Mg(2+)</name>
        <dbReference type="ChEBI" id="CHEBI:18420"/>
    </cofactor>
</comment>
<dbReference type="InterPro" id="IPR041492">
    <property type="entry name" value="HAD_2"/>
</dbReference>
<dbReference type="SFLD" id="SFLDS00003">
    <property type="entry name" value="Haloacid_Dehalogenase"/>
    <property type="match status" value="1"/>
</dbReference>
<dbReference type="NCBIfam" id="TIGR01549">
    <property type="entry name" value="HAD-SF-IA-v1"/>
    <property type="match status" value="1"/>
</dbReference>
<evidence type="ECO:0000256" key="1">
    <source>
        <dbReference type="ARBA" id="ARBA00001946"/>
    </source>
</evidence>
<dbReference type="SUPFAM" id="SSF56784">
    <property type="entry name" value="HAD-like"/>
    <property type="match status" value="1"/>
</dbReference>
<dbReference type="InterPro" id="IPR023198">
    <property type="entry name" value="PGP-like_dom2"/>
</dbReference>
<dbReference type="NCBIfam" id="TIGR01509">
    <property type="entry name" value="HAD-SF-IA-v3"/>
    <property type="match status" value="1"/>
</dbReference>
<gene>
    <name evidence="3" type="ORF">UIB01_07895</name>
</gene>
<dbReference type="Pfam" id="PF13419">
    <property type="entry name" value="HAD_2"/>
    <property type="match status" value="1"/>
</dbReference>
<dbReference type="InterPro" id="IPR036412">
    <property type="entry name" value="HAD-like_sf"/>
</dbReference>
<reference evidence="3 4" key="1">
    <citation type="submission" date="2014-03" db="EMBL/GenBank/DDBJ databases">
        <title>Complete genome sequence of Pseudomonas stutzeri 19SMN4.</title>
        <authorList>
            <person name="Brunet-Galmes I."/>
            <person name="Nogales B."/>
            <person name="Busquets A."/>
            <person name="Pena A."/>
            <person name="Gomila M."/>
            <person name="Garcia-Valdes E."/>
            <person name="Lalucat J."/>
            <person name="Bennasar A."/>
            <person name="Bosch R."/>
        </authorList>
    </citation>
    <scope>NUCLEOTIDE SEQUENCE [LARGE SCALE GENOMIC DNA]</scope>
    <source>
        <strain evidence="3 4">19SMN4</strain>
    </source>
</reference>
<keyword evidence="3" id="KW-0378">Hydrolase</keyword>
<protein>
    <submittedName>
        <fullName evidence="3">HAD family hydrolase</fullName>
    </submittedName>
</protein>
<dbReference type="GO" id="GO:0008967">
    <property type="term" value="F:phosphoglycolate phosphatase activity"/>
    <property type="evidence" value="ECO:0007669"/>
    <property type="project" value="TreeGrafter"/>
</dbReference>
<dbReference type="PANTHER" id="PTHR43434">
    <property type="entry name" value="PHOSPHOGLYCOLATE PHOSPHATASE"/>
    <property type="match status" value="1"/>
</dbReference>
<evidence type="ECO:0000313" key="3">
    <source>
        <dbReference type="EMBL" id="AHY42410.1"/>
    </source>
</evidence>
<dbReference type="GO" id="GO:0005829">
    <property type="term" value="C:cytosol"/>
    <property type="evidence" value="ECO:0007669"/>
    <property type="project" value="TreeGrafter"/>
</dbReference>
<dbReference type="KEGG" id="pstu:UIB01_07895"/>
<name>A0A023WRU3_STUST</name>
<dbReference type="InterPro" id="IPR006439">
    <property type="entry name" value="HAD-SF_hydro_IA"/>
</dbReference>
<dbReference type="EMBL" id="CP007509">
    <property type="protein sequence ID" value="AHY42410.1"/>
    <property type="molecule type" value="Genomic_DNA"/>
</dbReference>
<dbReference type="PATRIC" id="fig|316.97.peg.1588"/>
<dbReference type="Proteomes" id="UP000025238">
    <property type="component" value="Chromosome"/>
</dbReference>
<dbReference type="Gene3D" id="3.40.50.1000">
    <property type="entry name" value="HAD superfamily/HAD-like"/>
    <property type="match status" value="1"/>
</dbReference>
<dbReference type="OrthoDB" id="9782449at2"/>
<dbReference type="GO" id="GO:0006281">
    <property type="term" value="P:DNA repair"/>
    <property type="evidence" value="ECO:0007669"/>
    <property type="project" value="TreeGrafter"/>
</dbReference>
<dbReference type="InterPro" id="IPR050155">
    <property type="entry name" value="HAD-like_hydrolase_sf"/>
</dbReference>
<dbReference type="Gene3D" id="1.10.150.240">
    <property type="entry name" value="Putative phosphatase, domain 2"/>
    <property type="match status" value="1"/>
</dbReference>
<evidence type="ECO:0000313" key="4">
    <source>
        <dbReference type="Proteomes" id="UP000025238"/>
    </source>
</evidence>
<organism evidence="3 4">
    <name type="scientific">Stutzerimonas stutzeri</name>
    <name type="common">Pseudomonas stutzeri</name>
    <dbReference type="NCBI Taxonomy" id="316"/>
    <lineage>
        <taxon>Bacteria</taxon>
        <taxon>Pseudomonadati</taxon>
        <taxon>Pseudomonadota</taxon>
        <taxon>Gammaproteobacteria</taxon>
        <taxon>Pseudomonadales</taxon>
        <taxon>Pseudomonadaceae</taxon>
        <taxon>Stutzerimonas</taxon>
    </lineage>
</organism>
<dbReference type="InterPro" id="IPR023214">
    <property type="entry name" value="HAD_sf"/>
</dbReference>
<sequence>MSKYQVLIFDWDGTLVDSIGRIVESIHVAARSCGLPQVDDGLVRGIIGLALPEAIAALYPEQVDIRLIEDFRHCYSEHYLALEAEPSALYPGVAKALSEFRDSGYLLAVATGKGRRGLDRVLAGQGWEGFFDITRCADETASKPDPQMIQEILAHCGARPENALMVGDSIFDLQMARRAGVDSVAVAYGAQPLHILQGYEPRAAINHFSELGDWLCSVAGIEVNANVG</sequence>
<dbReference type="GO" id="GO:0046872">
    <property type="term" value="F:metal ion binding"/>
    <property type="evidence" value="ECO:0007669"/>
    <property type="project" value="UniProtKB-KW"/>
</dbReference>
<dbReference type="AlphaFoldDB" id="A0A023WRU3"/>
<dbReference type="SFLD" id="SFLDG01129">
    <property type="entry name" value="C1.5:_HAD__Beta-PGM__Phosphata"/>
    <property type="match status" value="1"/>
</dbReference>
<dbReference type="PANTHER" id="PTHR43434:SF24">
    <property type="entry name" value="HYDROLASE-RELATED"/>
    <property type="match status" value="1"/>
</dbReference>
<accession>A0A023WRU3</accession>
<evidence type="ECO:0000256" key="2">
    <source>
        <dbReference type="ARBA" id="ARBA00022723"/>
    </source>
</evidence>
<keyword evidence="2" id="KW-0479">Metal-binding</keyword>
<proteinExistence type="predicted"/>
<dbReference type="SFLD" id="SFLDG01135">
    <property type="entry name" value="C1.5.6:_HAD__Beta-PGM__Phospha"/>
    <property type="match status" value="1"/>
</dbReference>